<dbReference type="SUPFAM" id="SSF55298">
    <property type="entry name" value="YjgF-like"/>
    <property type="match status" value="1"/>
</dbReference>
<dbReference type="GO" id="GO:0005739">
    <property type="term" value="C:mitochondrion"/>
    <property type="evidence" value="ECO:0007669"/>
    <property type="project" value="TreeGrafter"/>
</dbReference>
<accession>A0AAX4JI95</accession>
<dbReference type="PANTHER" id="PTHR11803">
    <property type="entry name" value="2-IMINOBUTANOATE/2-IMINOPROPANOATE DEAMINASE RIDA"/>
    <property type="match status" value="1"/>
</dbReference>
<dbReference type="InterPro" id="IPR035959">
    <property type="entry name" value="RutC-like_sf"/>
</dbReference>
<gene>
    <name evidence="2" type="ORF">L201_000055</name>
</gene>
<dbReference type="FunFam" id="3.30.1330.40:FF:000001">
    <property type="entry name" value="L-PSP family endoribonuclease"/>
    <property type="match status" value="1"/>
</dbReference>
<dbReference type="Gene3D" id="3.30.1330.40">
    <property type="entry name" value="RutC-like"/>
    <property type="match status" value="1"/>
</dbReference>
<protein>
    <submittedName>
        <fullName evidence="2">Uncharacterized protein</fullName>
    </submittedName>
</protein>
<sequence>MSAERISNKVEGVAQPPPFISPAIISNGFVFCSGQIGSTSDGQLVKGPIKNRVNQIMDNLDKVLKAHGSSLQDTVKFNLYITSYDDFAEINETYTKRIPSPAPTRTCIGVKSLPFGTDIEIECIGAIPSLTAKIKAKL</sequence>
<dbReference type="EMBL" id="CP144098">
    <property type="protein sequence ID" value="WWC85196.1"/>
    <property type="molecule type" value="Genomic_DNA"/>
</dbReference>
<reference evidence="2 3" key="1">
    <citation type="submission" date="2024-01" db="EMBL/GenBank/DDBJ databases">
        <title>Comparative genomics of Cryptococcus and Kwoniella reveals pathogenesis evolution and contrasting modes of karyotype evolution via chromosome fusion or intercentromeric recombination.</title>
        <authorList>
            <person name="Coelho M.A."/>
            <person name="David-Palma M."/>
            <person name="Shea T."/>
            <person name="Bowers K."/>
            <person name="McGinley-Smith S."/>
            <person name="Mohammad A.W."/>
            <person name="Gnirke A."/>
            <person name="Yurkov A.M."/>
            <person name="Nowrousian M."/>
            <person name="Sun S."/>
            <person name="Cuomo C.A."/>
            <person name="Heitman J."/>
        </authorList>
    </citation>
    <scope>NUCLEOTIDE SEQUENCE [LARGE SCALE GENOMIC DNA]</scope>
    <source>
        <strain evidence="2 3">CBS 6074</strain>
    </source>
</reference>
<dbReference type="PANTHER" id="PTHR11803:SF58">
    <property type="entry name" value="PROTEIN HMF1-RELATED"/>
    <property type="match status" value="1"/>
</dbReference>
<organism evidence="2 3">
    <name type="scientific">Kwoniella dendrophila CBS 6074</name>
    <dbReference type="NCBI Taxonomy" id="1295534"/>
    <lineage>
        <taxon>Eukaryota</taxon>
        <taxon>Fungi</taxon>
        <taxon>Dikarya</taxon>
        <taxon>Basidiomycota</taxon>
        <taxon>Agaricomycotina</taxon>
        <taxon>Tremellomycetes</taxon>
        <taxon>Tremellales</taxon>
        <taxon>Cryptococcaceae</taxon>
        <taxon>Kwoniella</taxon>
    </lineage>
</organism>
<dbReference type="GO" id="GO:0019239">
    <property type="term" value="F:deaminase activity"/>
    <property type="evidence" value="ECO:0007669"/>
    <property type="project" value="TreeGrafter"/>
</dbReference>
<dbReference type="GO" id="GO:0005829">
    <property type="term" value="C:cytosol"/>
    <property type="evidence" value="ECO:0007669"/>
    <property type="project" value="TreeGrafter"/>
</dbReference>
<keyword evidence="3" id="KW-1185">Reference proteome</keyword>
<comment type="similarity">
    <text evidence="1">Belongs to the RutC family.</text>
</comment>
<proteinExistence type="inferred from homology"/>
<dbReference type="Pfam" id="PF01042">
    <property type="entry name" value="Ribonuc_L-PSP"/>
    <property type="match status" value="1"/>
</dbReference>
<dbReference type="Proteomes" id="UP001355207">
    <property type="component" value="Chromosome 1"/>
</dbReference>
<evidence type="ECO:0000313" key="2">
    <source>
        <dbReference type="EMBL" id="WWC85196.1"/>
    </source>
</evidence>
<dbReference type="InterPro" id="IPR006175">
    <property type="entry name" value="YjgF/YER057c/UK114"/>
</dbReference>
<name>A0AAX4JI95_9TREE</name>
<dbReference type="CDD" id="cd00448">
    <property type="entry name" value="YjgF_YER057c_UK114_family"/>
    <property type="match status" value="1"/>
</dbReference>
<evidence type="ECO:0000313" key="3">
    <source>
        <dbReference type="Proteomes" id="UP001355207"/>
    </source>
</evidence>
<dbReference type="GeneID" id="91090727"/>
<dbReference type="AlphaFoldDB" id="A0AAX4JI95"/>
<dbReference type="RefSeq" id="XP_066071959.1">
    <property type="nucleotide sequence ID" value="XM_066215862.1"/>
</dbReference>
<evidence type="ECO:0000256" key="1">
    <source>
        <dbReference type="ARBA" id="ARBA00010552"/>
    </source>
</evidence>